<feature type="domain" description="GGDEF" evidence="4">
    <location>
        <begin position="415"/>
        <end position="545"/>
    </location>
</feature>
<dbReference type="GO" id="GO:1902201">
    <property type="term" value="P:negative regulation of bacterial-type flagellum-dependent cell motility"/>
    <property type="evidence" value="ECO:0007669"/>
    <property type="project" value="TreeGrafter"/>
</dbReference>
<dbReference type="RefSeq" id="WP_304995387.1">
    <property type="nucleotide sequence ID" value="NZ_CP101717.1"/>
</dbReference>
<dbReference type="Gene3D" id="3.40.190.10">
    <property type="entry name" value="Periplasmic binding protein-like II"/>
    <property type="match status" value="2"/>
</dbReference>
<gene>
    <name evidence="5" type="ORF">NFC81_15510</name>
</gene>
<dbReference type="EMBL" id="CP101717">
    <property type="protein sequence ID" value="WLD58101.1"/>
    <property type="molecule type" value="Genomic_DNA"/>
</dbReference>
<dbReference type="GO" id="GO:0043709">
    <property type="term" value="P:cell adhesion involved in single-species biofilm formation"/>
    <property type="evidence" value="ECO:0007669"/>
    <property type="project" value="TreeGrafter"/>
</dbReference>
<evidence type="ECO:0000313" key="5">
    <source>
        <dbReference type="EMBL" id="WLD58101.1"/>
    </source>
</evidence>
<proteinExistence type="predicted"/>
<dbReference type="CDD" id="cd01949">
    <property type="entry name" value="GGDEF"/>
    <property type="match status" value="1"/>
</dbReference>
<dbReference type="SUPFAM" id="SSF55073">
    <property type="entry name" value="Nucleotide cyclase"/>
    <property type="match status" value="1"/>
</dbReference>
<dbReference type="EC" id="2.7.7.65" evidence="2"/>
<comment type="cofactor">
    <cofactor evidence="1">
        <name>Mg(2+)</name>
        <dbReference type="ChEBI" id="CHEBI:18420"/>
    </cofactor>
</comment>
<dbReference type="SUPFAM" id="SSF53850">
    <property type="entry name" value="Periplasmic binding protein-like II"/>
    <property type="match status" value="1"/>
</dbReference>
<dbReference type="Pfam" id="PF09084">
    <property type="entry name" value="NMT1"/>
    <property type="match status" value="1"/>
</dbReference>
<dbReference type="InterPro" id="IPR000160">
    <property type="entry name" value="GGDEF_dom"/>
</dbReference>
<evidence type="ECO:0000256" key="2">
    <source>
        <dbReference type="ARBA" id="ARBA00012528"/>
    </source>
</evidence>
<dbReference type="Pfam" id="PF00990">
    <property type="entry name" value="GGDEF"/>
    <property type="match status" value="1"/>
</dbReference>
<dbReference type="Gene3D" id="3.30.70.270">
    <property type="match status" value="1"/>
</dbReference>
<dbReference type="InterPro" id="IPR029787">
    <property type="entry name" value="Nucleotide_cyclase"/>
</dbReference>
<dbReference type="GO" id="GO:0052621">
    <property type="term" value="F:diguanylate cyclase activity"/>
    <property type="evidence" value="ECO:0007669"/>
    <property type="project" value="UniProtKB-EC"/>
</dbReference>
<keyword evidence="3" id="KW-0812">Transmembrane</keyword>
<name>A0AB38YFH7_9GAMM</name>
<evidence type="ECO:0000256" key="1">
    <source>
        <dbReference type="ARBA" id="ARBA00001946"/>
    </source>
</evidence>
<feature type="transmembrane region" description="Helical" evidence="3">
    <location>
        <begin position="340"/>
        <end position="362"/>
    </location>
</feature>
<dbReference type="PANTHER" id="PTHR45138:SF24">
    <property type="entry name" value="DIGUANYLATE CYCLASE DGCC-RELATED"/>
    <property type="match status" value="1"/>
</dbReference>
<keyword evidence="3" id="KW-0472">Membrane</keyword>
<accession>A0AB38YFH7</accession>
<dbReference type="SMART" id="SM00267">
    <property type="entry name" value="GGDEF"/>
    <property type="match status" value="1"/>
</dbReference>
<dbReference type="PROSITE" id="PS50887">
    <property type="entry name" value="GGDEF"/>
    <property type="match status" value="1"/>
</dbReference>
<evidence type="ECO:0000256" key="3">
    <source>
        <dbReference type="SAM" id="Phobius"/>
    </source>
</evidence>
<dbReference type="PANTHER" id="PTHR45138">
    <property type="entry name" value="REGULATORY COMPONENTS OF SENSORY TRANSDUCTION SYSTEM"/>
    <property type="match status" value="1"/>
</dbReference>
<dbReference type="InterPro" id="IPR015168">
    <property type="entry name" value="SsuA/THI5"/>
</dbReference>
<dbReference type="FunFam" id="3.30.70.270:FF:000001">
    <property type="entry name" value="Diguanylate cyclase domain protein"/>
    <property type="match status" value="1"/>
</dbReference>
<dbReference type="GO" id="GO:0005886">
    <property type="term" value="C:plasma membrane"/>
    <property type="evidence" value="ECO:0007669"/>
    <property type="project" value="TreeGrafter"/>
</dbReference>
<dbReference type="InterPro" id="IPR050469">
    <property type="entry name" value="Diguanylate_Cyclase"/>
</dbReference>
<dbReference type="InterPro" id="IPR043128">
    <property type="entry name" value="Rev_trsase/Diguanyl_cyclase"/>
</dbReference>
<dbReference type="AlphaFoldDB" id="A0AB38YFH7"/>
<protein>
    <recommendedName>
        <fullName evidence="2">diguanylate cyclase</fullName>
        <ecNumber evidence="2">2.7.7.65</ecNumber>
    </recommendedName>
</protein>
<keyword evidence="3" id="KW-1133">Transmembrane helix</keyword>
<sequence>MWCAERQIGLLLVVLWLVLPKAFGNALEPVVLQLPWHHQFQFAGYYAAQSRGYFTDAGLDVEIRNGFHPSGAMVNTVEEVVFERAQFGVGRSELMIHHGRGLPIKVLANILQRSPLVFMTLEEYNLTRLEDIGDRPISLTLPTGRSGEIIAAETLAALNSAGVDYRTLNNRPPTWNMEDLISGVTQLMPGFATDDPYVLAQRGVTPVSISPTEYGVDFYGDMLFTSQYQARNNPETVSAFRAAALKGWRYALQNPQEMAALIISEYGTRGPDYDLAFLLQEAAQMKEFMQPDLIEVGYINPERWTNIAELYLAQGLIDRYSLEDFLYQDAPVQLTLREQLPWILGASLLLLAILGVALWLHLTNLQLVLEVRQRERVESRLRYQAEKDALTGLDNRYQFHQRIEDDFTQARQTGAPLSVMMLDIDHFKQINDTHGHLAGDRVLQEIARLCQEEIRATDLVCRYGGEEFAFVLLHTPIEVAVLIAARIAAESPENPVEYDGKSIACTVSIGLAELTDEDSNAEALLKRADTNLYQAKANGRNQIFY</sequence>
<evidence type="ECO:0000259" key="4">
    <source>
        <dbReference type="PROSITE" id="PS50887"/>
    </source>
</evidence>
<dbReference type="NCBIfam" id="TIGR00254">
    <property type="entry name" value="GGDEF"/>
    <property type="match status" value="1"/>
</dbReference>
<organism evidence="5">
    <name type="scientific">Salinispirillum sp. LH 10-3-1</name>
    <dbReference type="NCBI Taxonomy" id="2952525"/>
    <lineage>
        <taxon>Bacteria</taxon>
        <taxon>Pseudomonadati</taxon>
        <taxon>Pseudomonadota</taxon>
        <taxon>Gammaproteobacteria</taxon>
        <taxon>Oceanospirillales</taxon>
        <taxon>Saccharospirillaceae</taxon>
        <taxon>Salinispirillum</taxon>
    </lineage>
</organism>
<reference evidence="5" key="1">
    <citation type="submission" date="2022-07" db="EMBL/GenBank/DDBJ databases">
        <title>Complete genome sequence of Salinispirillum sp. LH10-3-1 capable of multiple carbohydrate inversion isolated from a soda lake.</title>
        <authorList>
            <person name="Liu J."/>
            <person name="Zhai Y."/>
            <person name="Zhang H."/>
            <person name="Yang H."/>
            <person name="Qu J."/>
            <person name="Li J."/>
        </authorList>
    </citation>
    <scope>NUCLEOTIDE SEQUENCE</scope>
    <source>
        <strain evidence="5">LH 10-3-1</strain>
    </source>
</reference>